<evidence type="ECO:0000313" key="3">
    <source>
        <dbReference type="Proteomes" id="UP001207408"/>
    </source>
</evidence>
<dbReference type="Proteomes" id="UP001207408">
    <property type="component" value="Unassembled WGS sequence"/>
</dbReference>
<gene>
    <name evidence="2" type="ORF">OM074_07830</name>
</gene>
<feature type="domain" description="DUF4959" evidence="1">
    <location>
        <begin position="33"/>
        <end position="114"/>
    </location>
</feature>
<comment type="caution">
    <text evidence="2">The sequence shown here is derived from an EMBL/GenBank/DDBJ whole genome shotgun (WGS) entry which is preliminary data.</text>
</comment>
<dbReference type="EMBL" id="JAPDPI010000012">
    <property type="protein sequence ID" value="MCW3805535.1"/>
    <property type="molecule type" value="Genomic_DNA"/>
</dbReference>
<proteinExistence type="predicted"/>
<dbReference type="InterPro" id="IPR032527">
    <property type="entry name" value="DUF4959"/>
</dbReference>
<name>A0AAE3SJ98_9BACT</name>
<dbReference type="Pfam" id="PF16323">
    <property type="entry name" value="DUF4959"/>
    <property type="match status" value="1"/>
</dbReference>
<accession>A0AAE3SJ98</accession>
<reference evidence="2" key="1">
    <citation type="submission" date="2022-10" db="EMBL/GenBank/DDBJ databases">
        <authorList>
            <person name="Yu W.X."/>
        </authorList>
    </citation>
    <scope>NUCLEOTIDE SEQUENCE</scope>
    <source>
        <strain evidence="2">D04</strain>
    </source>
</reference>
<keyword evidence="3" id="KW-1185">Reference proteome</keyword>
<sequence length="457" mass="52072">MKKVFLLILIVAGFYSCSKDDKGYLDITVDQNTISFDAVEGGAIMRFTLDDPRIYRVKAEYNDQYGNNIVKMASFANDSLMLTGFNAPHQNVHVLVSYLDENDNASSSVDLTFNTLASAVYSFFDAAEVYSYWDGFAVSYEAPELVSGFANVYFMGTNPVTKERDSILVETFPIKAGGDARFYSLDESQKSDYNTVIITTEDYNQRIAQSNTWENVESFSRVRLPNTGFELIDPFGLSIEDQNDDNPSYPVRFGKEYLFDGDIKGSQRLENFTLGWPPAQYTFIAGPRAMQDLDGNQMYFVLDIQEKSIVGELRLYALLSHGRMMNPTIYNNDYYTKAPCKVKVYGCNDYVESTDPTAETGSWKELGYYNEDPNAASANRWYTNKETGYNYDIQTLAAMEAADPAYLSVSLDFDGNEYRYFRIEVLDTYENLWLPSYFHNNDGYVSFHEIEVFAKKN</sequence>
<dbReference type="PROSITE" id="PS51257">
    <property type="entry name" value="PROKAR_LIPOPROTEIN"/>
    <property type="match status" value="1"/>
</dbReference>
<protein>
    <submittedName>
        <fullName evidence="2">DUF4959 domain-containing protein</fullName>
    </submittedName>
</protein>
<evidence type="ECO:0000313" key="2">
    <source>
        <dbReference type="EMBL" id="MCW3805535.1"/>
    </source>
</evidence>
<organism evidence="2 3">
    <name type="scientific">Plebeiibacterium marinum</name>
    <dbReference type="NCBI Taxonomy" id="2992111"/>
    <lineage>
        <taxon>Bacteria</taxon>
        <taxon>Pseudomonadati</taxon>
        <taxon>Bacteroidota</taxon>
        <taxon>Bacteroidia</taxon>
        <taxon>Marinilabiliales</taxon>
        <taxon>Marinilabiliaceae</taxon>
        <taxon>Plebeiibacterium</taxon>
    </lineage>
</organism>
<dbReference type="RefSeq" id="WP_301198906.1">
    <property type="nucleotide sequence ID" value="NZ_JAPDPI010000012.1"/>
</dbReference>
<evidence type="ECO:0000259" key="1">
    <source>
        <dbReference type="Pfam" id="PF16323"/>
    </source>
</evidence>
<dbReference type="AlphaFoldDB" id="A0AAE3SJ98"/>